<feature type="domain" description="Rhodanese" evidence="1">
    <location>
        <begin position="30"/>
        <end position="127"/>
    </location>
</feature>
<dbReference type="SUPFAM" id="SSF52821">
    <property type="entry name" value="Rhodanese/Cell cycle control phosphatase"/>
    <property type="match status" value="1"/>
</dbReference>
<evidence type="ECO:0000259" key="1">
    <source>
        <dbReference type="PROSITE" id="PS50206"/>
    </source>
</evidence>
<dbReference type="SMART" id="SM00450">
    <property type="entry name" value="RHOD"/>
    <property type="match status" value="1"/>
</dbReference>
<sequence>MSEVKTLMDFVKAAKSQITEVEVQEVNALLENGYQVLDVREPMEFAAGTIGGAFNVPRGVLEAASDLQYPGRNKNLQDRDKKWLLVCATSGRSAMAASVMQQMGFNNIKNINGGMAAWKAANMDVVTP</sequence>
<dbReference type="GO" id="GO:0004792">
    <property type="term" value="F:thiosulfate-cyanide sulfurtransferase activity"/>
    <property type="evidence" value="ECO:0007669"/>
    <property type="project" value="TreeGrafter"/>
</dbReference>
<evidence type="ECO:0000313" key="2">
    <source>
        <dbReference type="EMBL" id="VAW55934.1"/>
    </source>
</evidence>
<dbReference type="Gene3D" id="3.40.250.10">
    <property type="entry name" value="Rhodanese-like domain"/>
    <property type="match status" value="1"/>
</dbReference>
<reference evidence="2" key="1">
    <citation type="submission" date="2018-06" db="EMBL/GenBank/DDBJ databases">
        <authorList>
            <person name="Zhirakovskaya E."/>
        </authorList>
    </citation>
    <scope>NUCLEOTIDE SEQUENCE</scope>
</reference>
<dbReference type="EMBL" id="UOFF01000144">
    <property type="protein sequence ID" value="VAW55934.1"/>
    <property type="molecule type" value="Genomic_DNA"/>
</dbReference>
<gene>
    <name evidence="2" type="ORF">MNBD_GAMMA07-1733</name>
</gene>
<dbReference type="CDD" id="cd00158">
    <property type="entry name" value="RHOD"/>
    <property type="match status" value="1"/>
</dbReference>
<protein>
    <recommendedName>
        <fullName evidence="1">Rhodanese domain-containing protein</fullName>
    </recommendedName>
</protein>
<dbReference type="PROSITE" id="PS50206">
    <property type="entry name" value="RHODANESE_3"/>
    <property type="match status" value="1"/>
</dbReference>
<proteinExistence type="predicted"/>
<organism evidence="2">
    <name type="scientific">hydrothermal vent metagenome</name>
    <dbReference type="NCBI Taxonomy" id="652676"/>
    <lineage>
        <taxon>unclassified sequences</taxon>
        <taxon>metagenomes</taxon>
        <taxon>ecological metagenomes</taxon>
    </lineage>
</organism>
<dbReference type="AlphaFoldDB" id="A0A3B0XIR5"/>
<dbReference type="InterPro" id="IPR001763">
    <property type="entry name" value="Rhodanese-like_dom"/>
</dbReference>
<dbReference type="PANTHER" id="PTHR44086">
    <property type="entry name" value="THIOSULFATE SULFURTRANSFERASE RDL2, MITOCHONDRIAL-RELATED"/>
    <property type="match status" value="1"/>
</dbReference>
<dbReference type="Pfam" id="PF00581">
    <property type="entry name" value="Rhodanese"/>
    <property type="match status" value="1"/>
</dbReference>
<name>A0A3B0XIR5_9ZZZZ</name>
<accession>A0A3B0XIR5</accession>
<dbReference type="PANTHER" id="PTHR44086:SF13">
    <property type="entry name" value="THIOSULFATE SULFURTRANSFERASE PSPE"/>
    <property type="match status" value="1"/>
</dbReference>
<dbReference type="InterPro" id="IPR036873">
    <property type="entry name" value="Rhodanese-like_dom_sf"/>
</dbReference>